<accession>A0A1I4ZTX7</accession>
<organism evidence="2 3">
    <name type="scientific">Dokdonella immobilis</name>
    <dbReference type="NCBI Taxonomy" id="578942"/>
    <lineage>
        <taxon>Bacteria</taxon>
        <taxon>Pseudomonadati</taxon>
        <taxon>Pseudomonadota</taxon>
        <taxon>Gammaproteobacteria</taxon>
        <taxon>Lysobacterales</taxon>
        <taxon>Rhodanobacteraceae</taxon>
        <taxon>Dokdonella</taxon>
    </lineage>
</organism>
<proteinExistence type="predicted"/>
<name>A0A1I4ZTX7_9GAMM</name>
<dbReference type="InterPro" id="IPR045500">
    <property type="entry name" value="DUF6491"/>
</dbReference>
<dbReference type="EMBL" id="FOVF01000029">
    <property type="protein sequence ID" value="SFN53694.1"/>
    <property type="molecule type" value="Genomic_DNA"/>
</dbReference>
<dbReference type="RefSeq" id="WP_092409736.1">
    <property type="nucleotide sequence ID" value="NZ_FOVF01000029.1"/>
</dbReference>
<dbReference type="OrthoDB" id="6047015at2"/>
<sequence length="134" mass="15600">MKILFALFALLAVTVASAQTREVQEKRLAEYLPYAGEPVDRFQFWDLIRYELVGEYKVIVWPRLNEAYLITVDSPCNDLEWAHSIGLTSSVHQVNRRFDFVVAGQDKCRINEIRPIDYKKYLADRKESKDSGKN</sequence>
<protein>
    <submittedName>
        <fullName evidence="2">Uncharacterized protein</fullName>
    </submittedName>
</protein>
<dbReference type="Pfam" id="PF20101">
    <property type="entry name" value="DUF6491"/>
    <property type="match status" value="1"/>
</dbReference>
<evidence type="ECO:0000256" key="1">
    <source>
        <dbReference type="SAM" id="SignalP"/>
    </source>
</evidence>
<dbReference type="AlphaFoldDB" id="A0A1I4ZTX7"/>
<keyword evidence="1" id="KW-0732">Signal</keyword>
<keyword evidence="3" id="KW-1185">Reference proteome</keyword>
<gene>
    <name evidence="2" type="ORF">SAMN05216289_1291</name>
</gene>
<reference evidence="2 3" key="1">
    <citation type="submission" date="2016-10" db="EMBL/GenBank/DDBJ databases">
        <authorList>
            <person name="de Groot N.N."/>
        </authorList>
    </citation>
    <scope>NUCLEOTIDE SEQUENCE [LARGE SCALE GENOMIC DNA]</scope>
    <source>
        <strain evidence="2 3">CGMCC 1.7659</strain>
    </source>
</reference>
<feature type="chain" id="PRO_5011538697" evidence="1">
    <location>
        <begin position="19"/>
        <end position="134"/>
    </location>
</feature>
<evidence type="ECO:0000313" key="2">
    <source>
        <dbReference type="EMBL" id="SFN53694.1"/>
    </source>
</evidence>
<feature type="signal peptide" evidence="1">
    <location>
        <begin position="1"/>
        <end position="18"/>
    </location>
</feature>
<evidence type="ECO:0000313" key="3">
    <source>
        <dbReference type="Proteomes" id="UP000198575"/>
    </source>
</evidence>
<dbReference type="Proteomes" id="UP000198575">
    <property type="component" value="Unassembled WGS sequence"/>
</dbReference>